<dbReference type="AlphaFoldDB" id="J6ERY8"/>
<dbReference type="InterPro" id="IPR020846">
    <property type="entry name" value="MFS_dom"/>
</dbReference>
<feature type="transmembrane region" description="Helical" evidence="9">
    <location>
        <begin position="181"/>
        <end position="200"/>
    </location>
</feature>
<dbReference type="EMBL" id="ALBS01000258">
    <property type="protein sequence ID" value="EJT47294.1"/>
    <property type="molecule type" value="Genomic_DNA"/>
</dbReference>
<proteinExistence type="inferred from homology"/>
<evidence type="ECO:0000256" key="9">
    <source>
        <dbReference type="SAM" id="Phobius"/>
    </source>
</evidence>
<feature type="transmembrane region" description="Helical" evidence="9">
    <location>
        <begin position="332"/>
        <end position="355"/>
    </location>
</feature>
<dbReference type="GO" id="GO:0016020">
    <property type="term" value="C:membrane"/>
    <property type="evidence" value="ECO:0007669"/>
    <property type="project" value="UniProtKB-SubCell"/>
</dbReference>
<dbReference type="InterPro" id="IPR036259">
    <property type="entry name" value="MFS_trans_sf"/>
</dbReference>
<comment type="subcellular location">
    <subcellularLocation>
        <location evidence="1">Membrane</location>
        <topology evidence="1">Multi-pass membrane protein</topology>
    </subcellularLocation>
</comment>
<gene>
    <name evidence="11" type="ORF">A1Q1_03923</name>
</gene>
<reference evidence="11 12" key="1">
    <citation type="journal article" date="2012" name="Eukaryot. Cell">
        <title>Draft genome sequence of CBS 2479, the standard type strain of Trichosporon asahii.</title>
        <authorList>
            <person name="Yang R.Y."/>
            <person name="Li H.T."/>
            <person name="Zhu H."/>
            <person name="Zhou G.P."/>
            <person name="Wang M."/>
            <person name="Wang L."/>
        </authorList>
    </citation>
    <scope>NUCLEOTIDE SEQUENCE [LARGE SCALE GENOMIC DNA]</scope>
    <source>
        <strain evidence="12">ATCC 90039 / CBS 2479 / JCM 2466 / KCTC 7840 / NCYC 2677 / UAMH 7654</strain>
    </source>
</reference>
<evidence type="ECO:0000256" key="8">
    <source>
        <dbReference type="RuleBase" id="RU003346"/>
    </source>
</evidence>
<feature type="transmembrane region" description="Helical" evidence="9">
    <location>
        <begin position="118"/>
        <end position="135"/>
    </location>
</feature>
<feature type="transmembrane region" description="Helical" evidence="9">
    <location>
        <begin position="431"/>
        <end position="450"/>
    </location>
</feature>
<dbReference type="GO" id="GO:0005351">
    <property type="term" value="F:carbohydrate:proton symporter activity"/>
    <property type="evidence" value="ECO:0007669"/>
    <property type="project" value="TreeGrafter"/>
</dbReference>
<feature type="transmembrane region" description="Helical" evidence="9">
    <location>
        <begin position="56"/>
        <end position="78"/>
    </location>
</feature>
<keyword evidence="3 8" id="KW-0813">Transport</keyword>
<evidence type="ECO:0000256" key="4">
    <source>
        <dbReference type="ARBA" id="ARBA00022692"/>
    </source>
</evidence>
<dbReference type="SUPFAM" id="SSF103473">
    <property type="entry name" value="MFS general substrate transporter"/>
    <property type="match status" value="1"/>
</dbReference>
<dbReference type="PROSITE" id="PS50850">
    <property type="entry name" value="MFS"/>
    <property type="match status" value="1"/>
</dbReference>
<feature type="transmembrane region" description="Helical" evidence="9">
    <location>
        <begin position="302"/>
        <end position="325"/>
    </location>
</feature>
<feature type="transmembrane region" description="Helical" evidence="9">
    <location>
        <begin position="90"/>
        <end position="112"/>
    </location>
</feature>
<feature type="transmembrane region" description="Helical" evidence="9">
    <location>
        <begin position="147"/>
        <end position="169"/>
    </location>
</feature>
<dbReference type="KEGG" id="tasa:A1Q1_03923"/>
<dbReference type="HOGENOM" id="CLU_001265_30_3_1"/>
<evidence type="ECO:0000256" key="2">
    <source>
        <dbReference type="ARBA" id="ARBA00010992"/>
    </source>
</evidence>
<organism evidence="11 12">
    <name type="scientific">Trichosporon asahii var. asahii (strain ATCC 90039 / CBS 2479 / JCM 2466 / KCTC 7840 / NBRC 103889/ NCYC 2677 / UAMH 7654)</name>
    <name type="common">Yeast</name>
    <dbReference type="NCBI Taxonomy" id="1186058"/>
    <lineage>
        <taxon>Eukaryota</taxon>
        <taxon>Fungi</taxon>
        <taxon>Dikarya</taxon>
        <taxon>Basidiomycota</taxon>
        <taxon>Agaricomycotina</taxon>
        <taxon>Tremellomycetes</taxon>
        <taxon>Trichosporonales</taxon>
        <taxon>Trichosporonaceae</taxon>
        <taxon>Trichosporon</taxon>
    </lineage>
</organism>
<evidence type="ECO:0000256" key="3">
    <source>
        <dbReference type="ARBA" id="ARBA00022448"/>
    </source>
</evidence>
<feature type="transmembrane region" description="Helical" evidence="9">
    <location>
        <begin position="267"/>
        <end position="290"/>
    </location>
</feature>
<dbReference type="InterPro" id="IPR050360">
    <property type="entry name" value="MFS_Sugar_Transporters"/>
</dbReference>
<evidence type="ECO:0000256" key="7">
    <source>
        <dbReference type="ARBA" id="ARBA00049119"/>
    </source>
</evidence>
<feature type="domain" description="Major facilitator superfamily (MFS) profile" evidence="10">
    <location>
        <begin position="1"/>
        <end position="454"/>
    </location>
</feature>
<dbReference type="PANTHER" id="PTHR48022:SF45">
    <property type="entry name" value="MAJOR FACILITATOR SUPERFAMILY (MFS) PROFILE DOMAIN-CONTAINING PROTEIN-RELATED"/>
    <property type="match status" value="1"/>
</dbReference>
<comment type="caution">
    <text evidence="11">The sequence shown here is derived from an EMBL/GenBank/DDBJ whole genome shotgun (WGS) entry which is preliminary data.</text>
</comment>
<name>J6ERY8_TRIAS</name>
<dbReference type="Pfam" id="PF00083">
    <property type="entry name" value="Sugar_tr"/>
    <property type="match status" value="1"/>
</dbReference>
<evidence type="ECO:0000259" key="10">
    <source>
        <dbReference type="PROSITE" id="PS50850"/>
    </source>
</evidence>
<feature type="transmembrane region" description="Helical" evidence="9">
    <location>
        <begin position="12"/>
        <end position="36"/>
    </location>
</feature>
<protein>
    <submittedName>
        <fullName evidence="11">MFS sugar transporter-like protein</fullName>
    </submittedName>
</protein>
<dbReference type="Proteomes" id="UP000002748">
    <property type="component" value="Unassembled WGS sequence"/>
</dbReference>
<dbReference type="InterPro" id="IPR005828">
    <property type="entry name" value="MFS_sugar_transport-like"/>
</dbReference>
<sequence>MKTWLMNILVGFPTFLAFGYCLTFFGGILSLPSIYLHFPQLDTTTTKGALKDHNSLIQGTVNGASNLGGICGSLFCMWAGNKFGRRLTTFVGAFITLIGTVIFCTSFSMAQMIVSRVVQGWGIGMMISTVPVWQSECSNTKNRSSHVIVDGIMVSGGFMLAGWITYGFWTTHSEESWSWRIPGIFIGIFALMVLSGVYLFPESPRWLVMKGRTEEAALIFADIHKTSVDSEVVQRDLSAVIRANEASKHTKWTGLFSYRENKMLWRLFLTVTVQFYTQMNGAGIITAYSSQLFSTIGLGPDLAHIIAGVSLTFKLIMCCIPYFVIERFGRRMLFMVSGAGMAICMFVLAICGSQTTPTHLAPAYVAIVFVFLFLIFLPLAYLGVNFLYCQEVISTRYRAPAGGISTAVLWLTQFVLALTTPLGLQVLSWRYYLIWGCVSATIVPAVYFWYPETTGLSMEELEDIWAVPGGVTSAVREAKRLRSHKESKAFESGTATPVVVEEKIDTDYVEKA</sequence>
<feature type="transmembrane region" description="Helical" evidence="9">
    <location>
        <begin position="400"/>
        <end position="419"/>
    </location>
</feature>
<keyword evidence="11" id="KW-0762">Sugar transport</keyword>
<accession>J6ERY8</accession>
<comment type="similarity">
    <text evidence="2 8">Belongs to the major facilitator superfamily. Sugar transporter (TC 2.A.1.1) family.</text>
</comment>
<dbReference type="PANTHER" id="PTHR48022">
    <property type="entry name" value="PLASTIDIC GLUCOSE TRANSPORTER 4"/>
    <property type="match status" value="1"/>
</dbReference>
<dbReference type="OrthoDB" id="2544694at2759"/>
<keyword evidence="4 9" id="KW-0812">Transmembrane</keyword>
<feature type="transmembrane region" description="Helical" evidence="9">
    <location>
        <begin position="361"/>
        <end position="388"/>
    </location>
</feature>
<keyword evidence="5 9" id="KW-1133">Transmembrane helix</keyword>
<evidence type="ECO:0000313" key="12">
    <source>
        <dbReference type="Proteomes" id="UP000002748"/>
    </source>
</evidence>
<dbReference type="RefSeq" id="XP_014177823.1">
    <property type="nucleotide sequence ID" value="XM_014322348.1"/>
</dbReference>
<comment type="catalytic activity">
    <reaction evidence="7">
        <text>myo-inositol(out) + H(+)(out) = myo-inositol(in) + H(+)(in)</text>
        <dbReference type="Rhea" id="RHEA:60364"/>
        <dbReference type="ChEBI" id="CHEBI:15378"/>
        <dbReference type="ChEBI" id="CHEBI:17268"/>
    </reaction>
</comment>
<dbReference type="NCBIfam" id="TIGR00879">
    <property type="entry name" value="SP"/>
    <property type="match status" value="1"/>
</dbReference>
<dbReference type="VEuPathDB" id="FungiDB:A1Q1_03923"/>
<dbReference type="GeneID" id="25987436"/>
<dbReference type="Gene3D" id="1.20.1250.20">
    <property type="entry name" value="MFS general substrate transporter like domains"/>
    <property type="match status" value="1"/>
</dbReference>
<evidence type="ECO:0000256" key="1">
    <source>
        <dbReference type="ARBA" id="ARBA00004141"/>
    </source>
</evidence>
<evidence type="ECO:0000313" key="11">
    <source>
        <dbReference type="EMBL" id="EJT47294.1"/>
    </source>
</evidence>
<evidence type="ECO:0000256" key="5">
    <source>
        <dbReference type="ARBA" id="ARBA00022989"/>
    </source>
</evidence>
<keyword evidence="6 9" id="KW-0472">Membrane</keyword>
<dbReference type="InterPro" id="IPR003663">
    <property type="entry name" value="Sugar/inositol_transpt"/>
</dbReference>
<evidence type="ECO:0000256" key="6">
    <source>
        <dbReference type="ARBA" id="ARBA00023136"/>
    </source>
</evidence>